<accession>A0A850LI01</accession>
<dbReference type="InterPro" id="IPR002539">
    <property type="entry name" value="MaoC-like_dom"/>
</dbReference>
<organism evidence="2 3">
    <name type="scientific">Ruegeria pomeroyi</name>
    <dbReference type="NCBI Taxonomy" id="89184"/>
    <lineage>
        <taxon>Bacteria</taxon>
        <taxon>Pseudomonadati</taxon>
        <taxon>Pseudomonadota</taxon>
        <taxon>Alphaproteobacteria</taxon>
        <taxon>Rhodobacterales</taxon>
        <taxon>Roseobacteraceae</taxon>
        <taxon>Ruegeria</taxon>
    </lineage>
</organism>
<evidence type="ECO:0000313" key="3">
    <source>
        <dbReference type="Proteomes" id="UP000565723"/>
    </source>
</evidence>
<comment type="caution">
    <text evidence="2">The sequence shown here is derived from an EMBL/GenBank/DDBJ whole genome shotgun (WGS) entry which is preliminary data.</text>
</comment>
<reference evidence="2 3" key="1">
    <citation type="journal article" date="2020" name="Proc. Natl. Acad. Sci. U.S.A.">
        <title>Ecological drivers of bacterial community assembly in synthetic phycospheres.</title>
        <authorList>
            <person name="Fu H."/>
            <person name="Uchimiya M."/>
            <person name="Gore J."/>
            <person name="Moran M.A."/>
        </authorList>
    </citation>
    <scope>NUCLEOTIDE SEQUENCE [LARGE SCALE GENOMIC DNA]</scope>
    <source>
        <strain evidence="2">HF-Din03</strain>
    </source>
</reference>
<feature type="domain" description="MaoC-like" evidence="1">
    <location>
        <begin position="12"/>
        <end position="124"/>
    </location>
</feature>
<evidence type="ECO:0000313" key="2">
    <source>
        <dbReference type="EMBL" id="NVK97400.1"/>
    </source>
</evidence>
<sequence>MTPLEQALRQEQASIGQEIPASNWITVDQAMIDRFAEVTMDDQWIHVDPARAAAETPFGGSIAHGFLTLSLSSRFVYDVLAPLPGQVMGINYGFDKLRFLAPVPAGARLRGHFRLIEARQRSATELLRKYALTVEIEGSGTPALAAEWLTLSLFEQALPKAN</sequence>
<dbReference type="PANTHER" id="PTHR42993:SF1">
    <property type="entry name" value="MAOC-LIKE DEHYDRATASE DOMAIN-CONTAINING PROTEIN"/>
    <property type="match status" value="1"/>
</dbReference>
<dbReference type="OMA" id="DWLEIDQ"/>
<evidence type="ECO:0000259" key="1">
    <source>
        <dbReference type="Pfam" id="PF01575"/>
    </source>
</evidence>
<proteinExistence type="predicted"/>
<dbReference type="InterPro" id="IPR029069">
    <property type="entry name" value="HotDog_dom_sf"/>
</dbReference>
<dbReference type="CDD" id="cd03450">
    <property type="entry name" value="NodN"/>
    <property type="match status" value="1"/>
</dbReference>
<dbReference type="AlphaFoldDB" id="A0A850LI01"/>
<dbReference type="InterPro" id="IPR039375">
    <property type="entry name" value="NodN-like"/>
</dbReference>
<gene>
    <name evidence="2" type="ORF">HW564_10755</name>
</gene>
<name>A0A850LI01_9RHOB</name>
<dbReference type="EMBL" id="JABXIY010000027">
    <property type="protein sequence ID" value="NVK97400.1"/>
    <property type="molecule type" value="Genomic_DNA"/>
</dbReference>
<dbReference type="Gene3D" id="3.10.129.10">
    <property type="entry name" value="Hotdog Thioesterase"/>
    <property type="match status" value="1"/>
</dbReference>
<dbReference type="SUPFAM" id="SSF54637">
    <property type="entry name" value="Thioesterase/thiol ester dehydrase-isomerase"/>
    <property type="match status" value="1"/>
</dbReference>
<dbReference type="Proteomes" id="UP000565723">
    <property type="component" value="Unassembled WGS sequence"/>
</dbReference>
<dbReference type="Pfam" id="PF01575">
    <property type="entry name" value="MaoC_dehydratas"/>
    <property type="match status" value="1"/>
</dbReference>
<dbReference type="PANTHER" id="PTHR42993">
    <property type="entry name" value="MAOC-LIKE DEHYDRATASE DOMAIN-CONTAINING PROTEIN"/>
    <property type="match status" value="1"/>
</dbReference>
<protein>
    <submittedName>
        <fullName evidence="2">MaoC family dehydratase</fullName>
    </submittedName>
</protein>
<dbReference type="RefSeq" id="WP_030003212.1">
    <property type="nucleotide sequence ID" value="NZ_CP076685.1"/>
</dbReference>